<feature type="region of interest" description="Disordered" evidence="1">
    <location>
        <begin position="1"/>
        <end position="124"/>
    </location>
</feature>
<dbReference type="KEGG" id="phm:PSMK_08930"/>
<feature type="compositionally biased region" description="Basic and acidic residues" evidence="1">
    <location>
        <begin position="89"/>
        <end position="109"/>
    </location>
</feature>
<gene>
    <name evidence="2" type="ordered locus">PSMK_08930</name>
</gene>
<feature type="compositionally biased region" description="Basic residues" evidence="1">
    <location>
        <begin position="38"/>
        <end position="47"/>
    </location>
</feature>
<accession>I0ICR4</accession>
<dbReference type="Proteomes" id="UP000007881">
    <property type="component" value="Chromosome"/>
</dbReference>
<sequence>MPPRDEETVRPPRTVAAGSRFARRSAAAGRSGADAAPPRRRTSRVATRRGPGQHENPLRRTRPPLRSRATSGKPAPKTISPRGTPASRCADRGQDAEERRHFEPGKGKEAPSGGCHLFRLPAKA</sequence>
<dbReference type="AlphaFoldDB" id="I0ICR4"/>
<reference evidence="2 3" key="1">
    <citation type="submission" date="2012-02" db="EMBL/GenBank/DDBJ databases">
        <title>Complete genome sequence of Phycisphaera mikurensis NBRC 102666.</title>
        <authorList>
            <person name="Ankai A."/>
            <person name="Hosoyama A."/>
            <person name="Terui Y."/>
            <person name="Sekine M."/>
            <person name="Fukai R."/>
            <person name="Kato Y."/>
            <person name="Nakamura S."/>
            <person name="Yamada-Narita S."/>
            <person name="Kawakoshi A."/>
            <person name="Fukunaga Y."/>
            <person name="Yamazaki S."/>
            <person name="Fujita N."/>
        </authorList>
    </citation>
    <scope>NUCLEOTIDE SEQUENCE [LARGE SCALE GENOMIC DNA]</scope>
    <source>
        <strain evidence="3">NBRC 102666 / KCTC 22515 / FYK2301M01</strain>
    </source>
</reference>
<feature type="compositionally biased region" description="Basic and acidic residues" evidence="1">
    <location>
        <begin position="1"/>
        <end position="10"/>
    </location>
</feature>
<organism evidence="2 3">
    <name type="scientific">Phycisphaera mikurensis (strain NBRC 102666 / KCTC 22515 / FYK2301M01)</name>
    <dbReference type="NCBI Taxonomy" id="1142394"/>
    <lineage>
        <taxon>Bacteria</taxon>
        <taxon>Pseudomonadati</taxon>
        <taxon>Planctomycetota</taxon>
        <taxon>Phycisphaerae</taxon>
        <taxon>Phycisphaerales</taxon>
        <taxon>Phycisphaeraceae</taxon>
        <taxon>Phycisphaera</taxon>
    </lineage>
</organism>
<keyword evidence="3" id="KW-1185">Reference proteome</keyword>
<protein>
    <submittedName>
        <fullName evidence="2">Uncharacterized protein</fullName>
    </submittedName>
</protein>
<dbReference type="EMBL" id="AP012338">
    <property type="protein sequence ID" value="BAM03052.1"/>
    <property type="molecule type" value="Genomic_DNA"/>
</dbReference>
<name>I0ICR4_PHYMF</name>
<proteinExistence type="predicted"/>
<evidence type="ECO:0000313" key="3">
    <source>
        <dbReference type="Proteomes" id="UP000007881"/>
    </source>
</evidence>
<dbReference type="HOGENOM" id="CLU_2001744_0_0_0"/>
<evidence type="ECO:0000256" key="1">
    <source>
        <dbReference type="SAM" id="MobiDB-lite"/>
    </source>
</evidence>
<feature type="compositionally biased region" description="Low complexity" evidence="1">
    <location>
        <begin position="16"/>
        <end position="36"/>
    </location>
</feature>
<evidence type="ECO:0000313" key="2">
    <source>
        <dbReference type="EMBL" id="BAM03052.1"/>
    </source>
</evidence>